<proteinExistence type="predicted"/>
<feature type="coiled-coil region" evidence="1">
    <location>
        <begin position="63"/>
        <end position="158"/>
    </location>
</feature>
<evidence type="ECO:0000313" key="3">
    <source>
        <dbReference type="Proteomes" id="UP001153678"/>
    </source>
</evidence>
<accession>A0A9W4SF66</accession>
<name>A0A9W4SF66_9GLOM</name>
<feature type="coiled-coil region" evidence="1">
    <location>
        <begin position="202"/>
        <end position="250"/>
    </location>
</feature>
<gene>
    <name evidence="2" type="ORF">FWILDA_LOCUS2502</name>
</gene>
<dbReference type="OrthoDB" id="2398825at2759"/>
<comment type="caution">
    <text evidence="2">The sequence shown here is derived from an EMBL/GenBank/DDBJ whole genome shotgun (WGS) entry which is preliminary data.</text>
</comment>
<keyword evidence="3" id="KW-1185">Reference proteome</keyword>
<keyword evidence="1" id="KW-0175">Coiled coil</keyword>
<dbReference type="Proteomes" id="UP001153678">
    <property type="component" value="Unassembled WGS sequence"/>
</dbReference>
<dbReference type="AlphaFoldDB" id="A0A9W4SF66"/>
<evidence type="ECO:0000313" key="2">
    <source>
        <dbReference type="EMBL" id="CAI2166297.1"/>
    </source>
</evidence>
<sequence>MRTGGLFRRNTTNVSPKREEDFTDYSIVVSSEDDPKRLKEYITKLYKAMKDKSKSLRSAYAKLDLLNNEITQEKIRFNDIEDENKSLRDQMQGMADQLVSKEEEFKDWQSKLAEQTNREREILTEEFDEERFRFSERIAQLEDALNLANLEITRLTIEMAEKANTQRRMSTSTADGSRSSLELLFTDKSKKSEDKHDLTKQILEITQRRMSLQTELTLLEEENEDLKTQYKQITKENQLLRKENDELKQQVGKRMFMKSLEDVNLDD</sequence>
<organism evidence="2 3">
    <name type="scientific">Funneliformis geosporum</name>
    <dbReference type="NCBI Taxonomy" id="1117311"/>
    <lineage>
        <taxon>Eukaryota</taxon>
        <taxon>Fungi</taxon>
        <taxon>Fungi incertae sedis</taxon>
        <taxon>Mucoromycota</taxon>
        <taxon>Glomeromycotina</taxon>
        <taxon>Glomeromycetes</taxon>
        <taxon>Glomerales</taxon>
        <taxon>Glomeraceae</taxon>
        <taxon>Funneliformis</taxon>
    </lineage>
</organism>
<protein>
    <submittedName>
        <fullName evidence="2">14294_t:CDS:1</fullName>
    </submittedName>
</protein>
<evidence type="ECO:0000256" key="1">
    <source>
        <dbReference type="SAM" id="Coils"/>
    </source>
</evidence>
<reference evidence="2" key="1">
    <citation type="submission" date="2022-08" db="EMBL/GenBank/DDBJ databases">
        <authorList>
            <person name="Kallberg Y."/>
            <person name="Tangrot J."/>
            <person name="Rosling A."/>
        </authorList>
    </citation>
    <scope>NUCLEOTIDE SEQUENCE</scope>
    <source>
        <strain evidence="2">Wild A</strain>
    </source>
</reference>
<dbReference type="EMBL" id="CAMKVN010000292">
    <property type="protein sequence ID" value="CAI2166297.1"/>
    <property type="molecule type" value="Genomic_DNA"/>
</dbReference>